<gene>
    <name evidence="2" type="ORF">AWH48_16995</name>
</gene>
<feature type="transmembrane region" description="Helical" evidence="1">
    <location>
        <begin position="16"/>
        <end position="37"/>
    </location>
</feature>
<keyword evidence="1" id="KW-0812">Transmembrane</keyword>
<reference evidence="2 3" key="1">
    <citation type="submission" date="2016-01" db="EMBL/GenBank/DDBJ databases">
        <title>Investigation of taxonomic status of Bacillus aminovorans.</title>
        <authorList>
            <person name="Verma A."/>
            <person name="Pal Y."/>
            <person name="Krishnamurthi S."/>
        </authorList>
    </citation>
    <scope>NUCLEOTIDE SEQUENCE [LARGE SCALE GENOMIC DNA]</scope>
    <source>
        <strain evidence="2 3">DSM 4337</strain>
    </source>
</reference>
<keyword evidence="1" id="KW-0472">Membrane</keyword>
<keyword evidence="1" id="KW-1133">Transmembrane helix</keyword>
<evidence type="ECO:0000313" key="2">
    <source>
        <dbReference type="EMBL" id="OAH58692.1"/>
    </source>
</evidence>
<dbReference type="Proteomes" id="UP000077271">
    <property type="component" value="Unassembled WGS sequence"/>
</dbReference>
<name>A0A177KZT2_9BACI</name>
<comment type="caution">
    <text evidence="2">The sequence shown here is derived from an EMBL/GenBank/DDBJ whole genome shotgun (WGS) entry which is preliminary data.</text>
</comment>
<organism evidence="2 3">
    <name type="scientific">Domibacillus aminovorans</name>
    <dbReference type="NCBI Taxonomy" id="29332"/>
    <lineage>
        <taxon>Bacteria</taxon>
        <taxon>Bacillati</taxon>
        <taxon>Bacillota</taxon>
        <taxon>Bacilli</taxon>
        <taxon>Bacillales</taxon>
        <taxon>Bacillaceae</taxon>
        <taxon>Domibacillus</taxon>
    </lineage>
</organism>
<evidence type="ECO:0000313" key="3">
    <source>
        <dbReference type="Proteomes" id="UP000077271"/>
    </source>
</evidence>
<accession>A0A177KZT2</accession>
<sequence>MLQDFLGYALYDKERVFHFLFRAGFWTVRLLGIEFFAKKKFKMVLTRGNLIYYQLKWCHLTRINKKEPTRSEPDVKFIKAK</sequence>
<dbReference type="AlphaFoldDB" id="A0A177KZT2"/>
<protein>
    <submittedName>
        <fullName evidence="2">Uncharacterized protein</fullName>
    </submittedName>
</protein>
<proteinExistence type="predicted"/>
<dbReference type="EMBL" id="LQWZ01000007">
    <property type="protein sequence ID" value="OAH58692.1"/>
    <property type="molecule type" value="Genomic_DNA"/>
</dbReference>
<evidence type="ECO:0000256" key="1">
    <source>
        <dbReference type="SAM" id="Phobius"/>
    </source>
</evidence>